<keyword evidence="5" id="KW-1133">Transmembrane helix</keyword>
<evidence type="ECO:0000256" key="4">
    <source>
        <dbReference type="ARBA" id="ARBA00022859"/>
    </source>
</evidence>
<dbReference type="GO" id="GO:0042288">
    <property type="term" value="F:MHC class I protein binding"/>
    <property type="evidence" value="ECO:0007669"/>
    <property type="project" value="InterPro"/>
</dbReference>
<dbReference type="GO" id="GO:0050776">
    <property type="term" value="P:regulation of immune response"/>
    <property type="evidence" value="ECO:0007669"/>
    <property type="project" value="InterPro"/>
</dbReference>
<reference evidence="12" key="1">
    <citation type="thesis" date="2020" institute="ProQuest LLC" country="789 East Eisenhower Parkway, Ann Arbor, MI, USA">
        <title>Comparative Genomics and Chromosome Evolution.</title>
        <authorList>
            <person name="Mudd A.B."/>
        </authorList>
    </citation>
    <scope>NUCLEOTIDE SEQUENCE</scope>
    <source>
        <strain evidence="12">Female2</strain>
        <tissue evidence="12">Blood</tissue>
    </source>
</reference>
<dbReference type="GO" id="GO:0016020">
    <property type="term" value="C:membrane"/>
    <property type="evidence" value="ECO:0007669"/>
    <property type="project" value="UniProtKB-SubCell"/>
</dbReference>
<evidence type="ECO:0000313" key="13">
    <source>
        <dbReference type="Proteomes" id="UP000812440"/>
    </source>
</evidence>
<dbReference type="InterPro" id="IPR013106">
    <property type="entry name" value="Ig_V-set"/>
</dbReference>
<dbReference type="SMART" id="SM00409">
    <property type="entry name" value="IG"/>
    <property type="match status" value="1"/>
</dbReference>
<evidence type="ECO:0000256" key="6">
    <source>
        <dbReference type="ARBA" id="ARBA00023130"/>
    </source>
</evidence>
<comment type="caution">
    <text evidence="12">The sequence shown here is derived from an EMBL/GenBank/DDBJ whole genome shotgun (WGS) entry which is preliminary data.</text>
</comment>
<evidence type="ECO:0000256" key="5">
    <source>
        <dbReference type="ARBA" id="ARBA00022989"/>
    </source>
</evidence>
<dbReference type="AlphaFoldDB" id="A0A8T2JYV2"/>
<dbReference type="PROSITE" id="PS50835">
    <property type="entry name" value="IG_LIKE"/>
    <property type="match status" value="1"/>
</dbReference>
<evidence type="ECO:0000259" key="11">
    <source>
        <dbReference type="PROSITE" id="PS50835"/>
    </source>
</evidence>
<organism evidence="12 13">
    <name type="scientific">Hymenochirus boettgeri</name>
    <name type="common">Congo dwarf clawed frog</name>
    <dbReference type="NCBI Taxonomy" id="247094"/>
    <lineage>
        <taxon>Eukaryota</taxon>
        <taxon>Metazoa</taxon>
        <taxon>Chordata</taxon>
        <taxon>Craniata</taxon>
        <taxon>Vertebrata</taxon>
        <taxon>Euteleostomi</taxon>
        <taxon>Amphibia</taxon>
        <taxon>Batrachia</taxon>
        <taxon>Anura</taxon>
        <taxon>Pipoidea</taxon>
        <taxon>Pipidae</taxon>
        <taxon>Pipinae</taxon>
        <taxon>Hymenochirus</taxon>
    </lineage>
</organism>
<evidence type="ECO:0000256" key="8">
    <source>
        <dbReference type="ARBA" id="ARBA00023157"/>
    </source>
</evidence>
<evidence type="ECO:0000256" key="3">
    <source>
        <dbReference type="ARBA" id="ARBA00022729"/>
    </source>
</evidence>
<dbReference type="PANTHER" id="PTHR11292:SF7">
    <property type="entry name" value="T-CELL SURFACE GLYCOPROTEIN CD8 BETA CHAIN-RELATED"/>
    <property type="match status" value="1"/>
</dbReference>
<name>A0A8T2JYV2_9PIPI</name>
<evidence type="ECO:0000256" key="2">
    <source>
        <dbReference type="ARBA" id="ARBA00022692"/>
    </source>
</evidence>
<dbReference type="OrthoDB" id="8924181at2759"/>
<keyword evidence="13" id="KW-1185">Reference proteome</keyword>
<keyword evidence="4" id="KW-0391">Immunity</keyword>
<comment type="subcellular location">
    <subcellularLocation>
        <location evidence="1">Membrane</location>
        <topology evidence="1">Single-pass type I membrane protein</topology>
    </subcellularLocation>
</comment>
<dbReference type="Proteomes" id="UP000812440">
    <property type="component" value="Chromosome 8_10"/>
</dbReference>
<dbReference type="GO" id="GO:0015026">
    <property type="term" value="F:coreceptor activity"/>
    <property type="evidence" value="ECO:0007669"/>
    <property type="project" value="InterPro"/>
</dbReference>
<dbReference type="SUPFAM" id="SSF48726">
    <property type="entry name" value="Immunoglobulin"/>
    <property type="match status" value="1"/>
</dbReference>
<keyword evidence="9" id="KW-0325">Glycoprotein</keyword>
<sequence>MSPGKPQLEQAFPSITTAGKNPTVRCILKGSVVSHHVLSWYRQIKGTEIQFLVSHRERSSPTYGDGIAHRFIPELLPLSNAFTLTIGNVEKADEGIYYCTIWFSNKYLFGEGTEIKVQG</sequence>
<protein>
    <recommendedName>
        <fullName evidence="11">Ig-like domain-containing protein</fullName>
    </recommendedName>
</protein>
<keyword evidence="3" id="KW-0732">Signal</keyword>
<evidence type="ECO:0000256" key="9">
    <source>
        <dbReference type="ARBA" id="ARBA00023180"/>
    </source>
</evidence>
<dbReference type="PANTHER" id="PTHR11292">
    <property type="entry name" value="T-CELL SURFACE GLYCOPROTEIN CD8 BETA CHAIN"/>
    <property type="match status" value="1"/>
</dbReference>
<dbReference type="InterPro" id="IPR036179">
    <property type="entry name" value="Ig-like_dom_sf"/>
</dbReference>
<dbReference type="EMBL" id="JAACNH010000003">
    <property type="protein sequence ID" value="KAG8448367.1"/>
    <property type="molecule type" value="Genomic_DNA"/>
</dbReference>
<dbReference type="InterPro" id="IPR013783">
    <property type="entry name" value="Ig-like_fold"/>
</dbReference>
<keyword evidence="2" id="KW-0812">Transmembrane</keyword>
<keyword evidence="10" id="KW-0393">Immunoglobulin domain</keyword>
<accession>A0A8T2JYV2</accession>
<dbReference type="SMART" id="SM00406">
    <property type="entry name" value="IGv"/>
    <property type="match status" value="1"/>
</dbReference>
<keyword evidence="8" id="KW-1015">Disulfide bond</keyword>
<keyword evidence="7" id="KW-0472">Membrane</keyword>
<evidence type="ECO:0000256" key="10">
    <source>
        <dbReference type="ARBA" id="ARBA00023319"/>
    </source>
</evidence>
<dbReference type="GO" id="GO:0002250">
    <property type="term" value="P:adaptive immune response"/>
    <property type="evidence" value="ECO:0007669"/>
    <property type="project" value="UniProtKB-KW"/>
</dbReference>
<feature type="domain" description="Ig-like" evidence="11">
    <location>
        <begin position="6"/>
        <end position="101"/>
    </location>
</feature>
<dbReference type="Pfam" id="PF07686">
    <property type="entry name" value="V-set"/>
    <property type="match status" value="1"/>
</dbReference>
<dbReference type="Gene3D" id="2.60.40.10">
    <property type="entry name" value="Immunoglobulins"/>
    <property type="match status" value="1"/>
</dbReference>
<dbReference type="InterPro" id="IPR007110">
    <property type="entry name" value="Ig-like_dom"/>
</dbReference>
<dbReference type="InterPro" id="IPR003599">
    <property type="entry name" value="Ig_sub"/>
</dbReference>
<gene>
    <name evidence="12" type="ORF">GDO86_015452</name>
</gene>
<proteinExistence type="predicted"/>
<dbReference type="InterPro" id="IPR042414">
    <property type="entry name" value="CD8B"/>
</dbReference>
<evidence type="ECO:0000256" key="1">
    <source>
        <dbReference type="ARBA" id="ARBA00004479"/>
    </source>
</evidence>
<evidence type="ECO:0000313" key="12">
    <source>
        <dbReference type="EMBL" id="KAG8448367.1"/>
    </source>
</evidence>
<dbReference type="GO" id="GO:0009986">
    <property type="term" value="C:cell surface"/>
    <property type="evidence" value="ECO:0007669"/>
    <property type="project" value="TreeGrafter"/>
</dbReference>
<evidence type="ECO:0000256" key="7">
    <source>
        <dbReference type="ARBA" id="ARBA00023136"/>
    </source>
</evidence>
<keyword evidence="6" id="KW-1064">Adaptive immunity</keyword>